<evidence type="ECO:0000256" key="3">
    <source>
        <dbReference type="ARBA" id="ARBA00011245"/>
    </source>
</evidence>
<evidence type="ECO:0000256" key="9">
    <source>
        <dbReference type="ARBA" id="ARBA00022777"/>
    </source>
</evidence>
<evidence type="ECO:0000256" key="6">
    <source>
        <dbReference type="ARBA" id="ARBA00022600"/>
    </source>
</evidence>
<keyword evidence="6" id="KW-0321">Glycogen metabolism</keyword>
<reference evidence="17" key="1">
    <citation type="journal article" date="2019" name="Int. J. Syst. Evol. Microbiol.">
        <title>The Global Catalogue of Microorganisms (GCM) 10K type strain sequencing project: providing services to taxonomists for standard genome sequencing and annotation.</title>
        <authorList>
            <consortium name="The Broad Institute Genomics Platform"/>
            <consortium name="The Broad Institute Genome Sequencing Center for Infectious Disease"/>
            <person name="Wu L."/>
            <person name="Ma J."/>
        </authorList>
    </citation>
    <scope>NUCLEOTIDE SEQUENCE [LARGE SCALE GENOMIC DNA]</scope>
    <source>
        <strain evidence="17">CGMCC 4.7237</strain>
    </source>
</reference>
<evidence type="ECO:0000313" key="17">
    <source>
        <dbReference type="Proteomes" id="UP001595765"/>
    </source>
</evidence>
<accession>A0ABV8HUG6</accession>
<evidence type="ECO:0000256" key="2">
    <source>
        <dbReference type="ARBA" id="ARBA00006219"/>
    </source>
</evidence>
<dbReference type="InterPro" id="IPR040999">
    <property type="entry name" value="Mak_N_cap"/>
</dbReference>
<keyword evidence="10" id="KW-0067">ATP-binding</keyword>
<evidence type="ECO:0000256" key="11">
    <source>
        <dbReference type="ARBA" id="ARBA00023056"/>
    </source>
</evidence>
<evidence type="ECO:0000256" key="13">
    <source>
        <dbReference type="ARBA" id="ARBA00031251"/>
    </source>
</evidence>
<comment type="caution">
    <text evidence="16">The sequence shown here is derived from an EMBL/GenBank/DDBJ whole genome shotgun (WGS) entry which is preliminary data.</text>
</comment>
<evidence type="ECO:0000256" key="14">
    <source>
        <dbReference type="ARBA" id="ARBA00049067"/>
    </source>
</evidence>
<name>A0ABV8HUG6_9ACTN</name>
<organism evidence="16 17">
    <name type="scientific">Streptomyces polygonati</name>
    <dbReference type="NCBI Taxonomy" id="1617087"/>
    <lineage>
        <taxon>Bacteria</taxon>
        <taxon>Bacillati</taxon>
        <taxon>Actinomycetota</taxon>
        <taxon>Actinomycetes</taxon>
        <taxon>Kitasatosporales</taxon>
        <taxon>Streptomycetaceae</taxon>
        <taxon>Streptomyces</taxon>
    </lineage>
</organism>
<proteinExistence type="inferred from homology"/>
<keyword evidence="9" id="KW-0418">Kinase</keyword>
<comment type="catalytic activity">
    <reaction evidence="14">
        <text>D-maltose + ATP = alpha-maltose 1-phosphate + ADP + H(+)</text>
        <dbReference type="Rhea" id="RHEA:31915"/>
        <dbReference type="ChEBI" id="CHEBI:15378"/>
        <dbReference type="ChEBI" id="CHEBI:17306"/>
        <dbReference type="ChEBI" id="CHEBI:30616"/>
        <dbReference type="ChEBI" id="CHEBI:63576"/>
        <dbReference type="ChEBI" id="CHEBI:456216"/>
        <dbReference type="EC" id="2.7.1.175"/>
    </reaction>
</comment>
<protein>
    <recommendedName>
        <fullName evidence="5">Maltokinase</fullName>
        <ecNumber evidence="4">2.7.1.175</ecNumber>
    </recommendedName>
    <alternativeName>
        <fullName evidence="13">Maltose-1-phosphate synthase</fullName>
    </alternativeName>
</protein>
<dbReference type="EMBL" id="JBHSBB010000028">
    <property type="protein sequence ID" value="MFC4035628.1"/>
    <property type="molecule type" value="Genomic_DNA"/>
</dbReference>
<dbReference type="RefSeq" id="WP_386435915.1">
    <property type="nucleotide sequence ID" value="NZ_JBHSBB010000028.1"/>
</dbReference>
<evidence type="ECO:0000313" key="16">
    <source>
        <dbReference type="EMBL" id="MFC4035628.1"/>
    </source>
</evidence>
<keyword evidence="12" id="KW-0119">Carbohydrate metabolism</keyword>
<evidence type="ECO:0000259" key="15">
    <source>
        <dbReference type="Pfam" id="PF18085"/>
    </source>
</evidence>
<evidence type="ECO:0000256" key="12">
    <source>
        <dbReference type="ARBA" id="ARBA00023277"/>
    </source>
</evidence>
<keyword evidence="8" id="KW-0547">Nucleotide-binding</keyword>
<dbReference type="Gene3D" id="3.90.1200.10">
    <property type="match status" value="1"/>
</dbReference>
<keyword evidence="17" id="KW-1185">Reference proteome</keyword>
<evidence type="ECO:0000256" key="4">
    <source>
        <dbReference type="ARBA" id="ARBA00011962"/>
    </source>
</evidence>
<dbReference type="Proteomes" id="UP001595765">
    <property type="component" value="Unassembled WGS sequence"/>
</dbReference>
<keyword evidence="7" id="KW-0808">Transferase</keyword>
<evidence type="ECO:0000256" key="5">
    <source>
        <dbReference type="ARBA" id="ARBA00013882"/>
    </source>
</evidence>
<feature type="domain" description="Maltokinase N-terminal cap" evidence="15">
    <location>
        <begin position="14"/>
        <end position="100"/>
    </location>
</feature>
<dbReference type="EC" id="2.7.1.175" evidence="4"/>
<evidence type="ECO:0000256" key="8">
    <source>
        <dbReference type="ARBA" id="ARBA00022741"/>
    </source>
</evidence>
<evidence type="ECO:0000256" key="10">
    <source>
        <dbReference type="ARBA" id="ARBA00022840"/>
    </source>
</evidence>
<evidence type="ECO:0000256" key="7">
    <source>
        <dbReference type="ARBA" id="ARBA00022679"/>
    </source>
</evidence>
<sequence>MMRTADLTSALTDWLPAQRWFPAKGRPLVRTELLHCHPFAETATGEVSGVIAVVRGHFADGGPAGTYQLPLGVGPEVPAAPRPPVVTERPGLAVYDALADPDLVDRLVRRIASGRGGAGLYPEGAPPDLLLPERRLRSRPLTVEQSNTSVLVEDRYLLKVFRGLAPGTNPDLEVQRLLRNAGSRSVPRLLGALDGRLGDTRATFAVLQEYVADAEEGWQSALADVRDLLGPTARAGGRVGGDFSAAALSLGVAVARMHRELARAGGTARMTRSALVRTARQMTARFEAALAEAPRLAPYAEPVRTAYARVAGLQTRGLWPAQRVHGDLHLGQVLRVGRRWRIVDFEGEPNMPLDERRARWSPLKDVAGLLRSFDYAAHHDLAVGARPGDGRPCDGRQKDERQGSLLRDWTAHHQDAFCTGYAAVAGRDPREFGVLLSAHLLDKAVYETAYETRRRPGWVDIPLAAVARLVANIPVGPVVP</sequence>
<dbReference type="SUPFAM" id="SSF56112">
    <property type="entry name" value="Protein kinase-like (PK-like)"/>
    <property type="match status" value="1"/>
</dbReference>
<comment type="pathway">
    <text evidence="1">Glycan biosynthesis; glycogen biosynthesis.</text>
</comment>
<gene>
    <name evidence="16" type="ORF">ACFO3J_29785</name>
</gene>
<comment type="subunit">
    <text evidence="3">Monomer.</text>
</comment>
<keyword evidence="11" id="KW-0320">Glycogen biosynthesis</keyword>
<evidence type="ECO:0000256" key="1">
    <source>
        <dbReference type="ARBA" id="ARBA00004964"/>
    </source>
</evidence>
<dbReference type="InterPro" id="IPR011009">
    <property type="entry name" value="Kinase-like_dom_sf"/>
</dbReference>
<comment type="similarity">
    <text evidence="2">Belongs to the aminoglycoside phosphotransferase family.</text>
</comment>
<dbReference type="Pfam" id="PF18085">
    <property type="entry name" value="Mak_N_cap"/>
    <property type="match status" value="1"/>
</dbReference>